<dbReference type="GO" id="GO:0016020">
    <property type="term" value="C:membrane"/>
    <property type="evidence" value="ECO:0007669"/>
    <property type="project" value="TreeGrafter"/>
</dbReference>
<dbReference type="PANTHER" id="PTHR43798">
    <property type="entry name" value="MONOACYLGLYCEROL LIPASE"/>
    <property type="match status" value="1"/>
</dbReference>
<evidence type="ECO:0000313" key="3">
    <source>
        <dbReference type="EMBL" id="MCC3298914.1"/>
    </source>
</evidence>
<dbReference type="RefSeq" id="WP_227896814.1">
    <property type="nucleotide sequence ID" value="NZ_CP099466.1"/>
</dbReference>
<evidence type="ECO:0000313" key="4">
    <source>
        <dbReference type="Proteomes" id="UP001139158"/>
    </source>
</evidence>
<protein>
    <submittedName>
        <fullName evidence="3">Alpha/beta hydrolase</fullName>
    </submittedName>
</protein>
<comment type="caution">
    <text evidence="3">The sequence shown here is derived from an EMBL/GenBank/DDBJ whole genome shotgun (WGS) entry which is preliminary data.</text>
</comment>
<dbReference type="InterPro" id="IPR000073">
    <property type="entry name" value="AB_hydrolase_1"/>
</dbReference>
<dbReference type="InterPro" id="IPR029058">
    <property type="entry name" value="AB_hydrolase_fold"/>
</dbReference>
<name>A0A9X1MF38_9MICC</name>
<organism evidence="3 4">
    <name type="scientific">Arthrobacter caoxuetaonis</name>
    <dbReference type="NCBI Taxonomy" id="2886935"/>
    <lineage>
        <taxon>Bacteria</taxon>
        <taxon>Bacillati</taxon>
        <taxon>Actinomycetota</taxon>
        <taxon>Actinomycetes</taxon>
        <taxon>Micrococcales</taxon>
        <taxon>Micrococcaceae</taxon>
        <taxon>Arthrobacter</taxon>
    </lineage>
</organism>
<sequence length="314" mass="33533">MASLEDRWNASDGGSWGVSPPAAVLDSRLPDIDWSVPPAGSRRLQLPAPSGSLAALAMGNPAAPTVVLVPGVMGSKEDFSLVMPLLAASGYYVLSYDIAGQYESAAAGPEHLDPPGRHYDYRLYVEDLLTILAGLNGPAHVLGHSFSGVVSALGLLRSPDAFRSLVLMSTPPVAGLSFRAVPVLGPFARLVPAKLSASLIVWGVKRNFVRVPPARMRFVHQRFALTRRRSIQDIMGLLRDVPDFGAQLAQSAVPKLVAVGEHDIWPNQEHADFASAVGARLAVYRGGHSPCETNPHQLTQDLLSLYERASKPAA</sequence>
<proteinExistence type="predicted"/>
<dbReference type="Proteomes" id="UP001139158">
    <property type="component" value="Unassembled WGS sequence"/>
</dbReference>
<dbReference type="PANTHER" id="PTHR43798:SF31">
    <property type="entry name" value="AB HYDROLASE SUPERFAMILY PROTEIN YCLE"/>
    <property type="match status" value="1"/>
</dbReference>
<dbReference type="EMBL" id="JAJFZV010000015">
    <property type="protein sequence ID" value="MCC3298914.1"/>
    <property type="molecule type" value="Genomic_DNA"/>
</dbReference>
<dbReference type="AlphaFoldDB" id="A0A9X1MF38"/>
<reference evidence="3" key="1">
    <citation type="submission" date="2021-10" db="EMBL/GenBank/DDBJ databases">
        <title>Novel species in genus Arthrobacter.</title>
        <authorList>
            <person name="Liu Y."/>
        </authorList>
    </citation>
    <scope>NUCLEOTIDE SEQUENCE</scope>
    <source>
        <strain evidence="3">Zg-Y453</strain>
    </source>
</reference>
<dbReference type="Pfam" id="PF12697">
    <property type="entry name" value="Abhydrolase_6"/>
    <property type="match status" value="1"/>
</dbReference>
<keyword evidence="1 3" id="KW-0378">Hydrolase</keyword>
<evidence type="ECO:0000259" key="2">
    <source>
        <dbReference type="Pfam" id="PF12697"/>
    </source>
</evidence>
<dbReference type="SUPFAM" id="SSF53474">
    <property type="entry name" value="alpha/beta-Hydrolases"/>
    <property type="match status" value="1"/>
</dbReference>
<dbReference type="InterPro" id="IPR050266">
    <property type="entry name" value="AB_hydrolase_sf"/>
</dbReference>
<evidence type="ECO:0000256" key="1">
    <source>
        <dbReference type="ARBA" id="ARBA00022801"/>
    </source>
</evidence>
<dbReference type="GO" id="GO:0016787">
    <property type="term" value="F:hydrolase activity"/>
    <property type="evidence" value="ECO:0007669"/>
    <property type="project" value="UniProtKB-KW"/>
</dbReference>
<keyword evidence="4" id="KW-1185">Reference proteome</keyword>
<dbReference type="Gene3D" id="3.40.50.1820">
    <property type="entry name" value="alpha/beta hydrolase"/>
    <property type="match status" value="1"/>
</dbReference>
<gene>
    <name evidence="3" type="ORF">LJ757_14040</name>
</gene>
<accession>A0A9X1MF38</accession>
<feature type="domain" description="AB hydrolase-1" evidence="2">
    <location>
        <begin position="66"/>
        <end position="298"/>
    </location>
</feature>